<reference evidence="1" key="1">
    <citation type="submission" date="2021-01" db="EMBL/GenBank/DDBJ databases">
        <authorList>
            <person name="Corre E."/>
            <person name="Pelletier E."/>
            <person name="Niang G."/>
            <person name="Scheremetjew M."/>
            <person name="Finn R."/>
            <person name="Kale V."/>
            <person name="Holt S."/>
            <person name="Cochrane G."/>
            <person name="Meng A."/>
            <person name="Brown T."/>
            <person name="Cohen L."/>
        </authorList>
    </citation>
    <scope>NUCLEOTIDE SEQUENCE</scope>
    <source>
        <strain evidence="1">CCMP3278</strain>
    </source>
</reference>
<gene>
    <name evidence="1" type="ORF">TOLI1172_LOCUS2071</name>
</gene>
<dbReference type="PANTHER" id="PTHR48420">
    <property type="entry name" value="NON-HAEM DIOXYGENASE N-TERMINAL DOMAIN-CONTAINING PROTEIN"/>
    <property type="match status" value="1"/>
</dbReference>
<protein>
    <recommendedName>
        <fullName evidence="2">Non-haem dioxygenase N-terminal domain-containing protein</fullName>
    </recommendedName>
</protein>
<name>A0A7S0ZCN3_9RHOD</name>
<dbReference type="AlphaFoldDB" id="A0A7S0ZCN3"/>
<accession>A0A7S0ZCN3</accession>
<sequence length="371" mass="41345">MSALNSFHVTSLIRAKSDPSTLFPMLERSFGAHTGALGMIEILGVGSSVPAFAQARHTLLHGMRKLSHLPLDQLLKYSRPHTQYSVGWSRGVEGFSKNSVDFSKASFYANAILDDPYPSLNPSDARKYSLFAHPNVWPDREVPELRQAFDTVSRVMFAIGTQLSWLCDRYVATVAPGCDSLLGRMQQSFSHKGRILYYSNEKRNVNTARKNADSPLCGLHVDHCAFTGLLPSIYFDPSDPSIEVDHGKGLQILPYGSSDLESVELEEDSIGFQIGETAQMLTYGVLRATPHSVQPLSTGDDNTTSPSRASFALFMQPDPKYEIFLDDQFHDSVLKPNPNAPQELPDLRHRFSNGMTFAEFAERSFQEFSRK</sequence>
<evidence type="ECO:0000313" key="1">
    <source>
        <dbReference type="EMBL" id="CAD8817682.1"/>
    </source>
</evidence>
<dbReference type="SUPFAM" id="SSF51197">
    <property type="entry name" value="Clavaminate synthase-like"/>
    <property type="match status" value="1"/>
</dbReference>
<dbReference type="InterPro" id="IPR027443">
    <property type="entry name" value="IPNS-like_sf"/>
</dbReference>
<organism evidence="1">
    <name type="scientific">Timspurckia oligopyrenoides</name>
    <dbReference type="NCBI Taxonomy" id="708627"/>
    <lineage>
        <taxon>Eukaryota</taxon>
        <taxon>Rhodophyta</taxon>
        <taxon>Bangiophyceae</taxon>
        <taxon>Porphyridiales</taxon>
        <taxon>Porphyridiaceae</taxon>
        <taxon>Timspurckia</taxon>
    </lineage>
</organism>
<proteinExistence type="predicted"/>
<evidence type="ECO:0008006" key="2">
    <source>
        <dbReference type="Google" id="ProtNLM"/>
    </source>
</evidence>
<dbReference type="EMBL" id="HBFP01002894">
    <property type="protein sequence ID" value="CAD8817682.1"/>
    <property type="molecule type" value="Transcribed_RNA"/>
</dbReference>
<dbReference type="PANTHER" id="PTHR48420:SF1">
    <property type="entry name" value="NON-HAEM DIOXYGENASE N-TERMINAL DOMAIN-CONTAINING PROTEIN"/>
    <property type="match status" value="1"/>
</dbReference>
<dbReference type="Gene3D" id="2.60.120.330">
    <property type="entry name" value="B-lactam Antibiotic, Isopenicillin N Synthase, Chain"/>
    <property type="match status" value="1"/>
</dbReference>